<dbReference type="Proteomes" id="UP000324358">
    <property type="component" value="Unassembled WGS sequence"/>
</dbReference>
<keyword evidence="4" id="KW-1185">Reference proteome</keyword>
<dbReference type="AlphaFoldDB" id="A0A5D0QV31"/>
<feature type="domain" description="Outer membrane protein beta-barrel" evidence="2">
    <location>
        <begin position="36"/>
        <end position="158"/>
    </location>
</feature>
<dbReference type="EMBL" id="VSKL01000003">
    <property type="protein sequence ID" value="TYB72719.1"/>
    <property type="molecule type" value="Genomic_DNA"/>
</dbReference>
<evidence type="ECO:0000313" key="4">
    <source>
        <dbReference type="Proteomes" id="UP000324358"/>
    </source>
</evidence>
<name>A0A5D0QV31_9FLAO</name>
<organism evidence="3 4">
    <name type="scientific">Bizionia algoritergicola</name>
    <dbReference type="NCBI Taxonomy" id="291187"/>
    <lineage>
        <taxon>Bacteria</taxon>
        <taxon>Pseudomonadati</taxon>
        <taxon>Bacteroidota</taxon>
        <taxon>Flavobacteriia</taxon>
        <taxon>Flavobacteriales</taxon>
        <taxon>Flavobacteriaceae</taxon>
        <taxon>Bizionia</taxon>
    </lineage>
</organism>
<dbReference type="InterPro" id="IPR011250">
    <property type="entry name" value="OMP/PagP_B-barrel"/>
</dbReference>
<dbReference type="SUPFAM" id="SSF56925">
    <property type="entry name" value="OMPA-like"/>
    <property type="match status" value="1"/>
</dbReference>
<protein>
    <submittedName>
        <fullName evidence="3">Outer membrane beta-barrel protein</fullName>
    </submittedName>
</protein>
<gene>
    <name evidence="3" type="ORF">ES675_09190</name>
</gene>
<keyword evidence="1" id="KW-0732">Signal</keyword>
<dbReference type="OrthoDB" id="942200at2"/>
<evidence type="ECO:0000256" key="1">
    <source>
        <dbReference type="ARBA" id="ARBA00022729"/>
    </source>
</evidence>
<sequence length="217" mass="24156">MVRNWMLILGSVRLIKLSNTPVNIVKIMIPRSITTFGLLFFVLFTLHSVKAQPKKGPYIKASLGLGASLPFDDADVSSNGFYAQGEYVFGISRWFGLRPYVGVMLASSHNDYTSQPQLGYQVSTSALLLGGKLRFAIPIPWVAPYVETGIGTSIGSFTTITPYTNVEKNGFVVHIPVTYGLAIGRNHNFEIELTFYYHPSIDNLQELQQLAFHFPFN</sequence>
<reference evidence="3 4" key="1">
    <citation type="submission" date="2019-08" db="EMBL/GenBank/DDBJ databases">
        <title>Genomes of Antarctic Bizionia species.</title>
        <authorList>
            <person name="Bowman J.P."/>
        </authorList>
    </citation>
    <scope>NUCLEOTIDE SEQUENCE [LARGE SCALE GENOMIC DNA]</scope>
    <source>
        <strain evidence="3 4">APA-1</strain>
    </source>
</reference>
<dbReference type="Pfam" id="PF13505">
    <property type="entry name" value="OMP_b-brl"/>
    <property type="match status" value="1"/>
</dbReference>
<dbReference type="InterPro" id="IPR027385">
    <property type="entry name" value="Beta-barrel_OMP"/>
</dbReference>
<comment type="caution">
    <text evidence="3">The sequence shown here is derived from an EMBL/GenBank/DDBJ whole genome shotgun (WGS) entry which is preliminary data.</text>
</comment>
<accession>A0A5D0QV31</accession>
<evidence type="ECO:0000313" key="3">
    <source>
        <dbReference type="EMBL" id="TYB72719.1"/>
    </source>
</evidence>
<evidence type="ECO:0000259" key="2">
    <source>
        <dbReference type="Pfam" id="PF13505"/>
    </source>
</evidence>
<proteinExistence type="predicted"/>